<dbReference type="SUPFAM" id="SSF81296">
    <property type="entry name" value="E set domains"/>
    <property type="match status" value="1"/>
</dbReference>
<dbReference type="Pfam" id="PF03404">
    <property type="entry name" value="Mo-co_dimer"/>
    <property type="match status" value="1"/>
</dbReference>
<evidence type="ECO:0000256" key="11">
    <source>
        <dbReference type="ARBA" id="ARBA00022692"/>
    </source>
</evidence>
<dbReference type="Pfam" id="PF00173">
    <property type="entry name" value="Cyt-b5"/>
    <property type="match status" value="1"/>
</dbReference>
<keyword evidence="10" id="KW-0285">Flavoprotein</keyword>
<dbReference type="SUPFAM" id="SSF55856">
    <property type="entry name" value="Cytochrome b5-like heme/steroid binding domain"/>
    <property type="match status" value="1"/>
</dbReference>
<comment type="similarity">
    <text evidence="6">Belongs to the nitrate reductase family.</text>
</comment>
<keyword evidence="19" id="KW-0472">Membrane</keyword>
<comment type="subcellular location">
    <subcellularLocation>
        <location evidence="5">Mitochondrion outer membrane</location>
    </subcellularLocation>
</comment>
<dbReference type="SUPFAM" id="SSF56524">
    <property type="entry name" value="Oxidoreductase molybdopterin-binding domain"/>
    <property type="match status" value="1"/>
</dbReference>
<evidence type="ECO:0000259" key="21">
    <source>
        <dbReference type="PROSITE" id="PS50255"/>
    </source>
</evidence>
<evidence type="ECO:0000313" key="24">
    <source>
        <dbReference type="Proteomes" id="UP000626109"/>
    </source>
</evidence>
<dbReference type="GO" id="GO:0006790">
    <property type="term" value="P:sulfur compound metabolic process"/>
    <property type="evidence" value="ECO:0007669"/>
    <property type="project" value="TreeGrafter"/>
</dbReference>
<keyword evidence="8" id="KW-0500">Molybdenum</keyword>
<reference evidence="23" key="1">
    <citation type="submission" date="2021-02" db="EMBL/GenBank/DDBJ databases">
        <authorList>
            <person name="Dougan E. K."/>
            <person name="Rhodes N."/>
            <person name="Thang M."/>
            <person name="Chan C."/>
        </authorList>
    </citation>
    <scope>NUCLEOTIDE SEQUENCE</scope>
</reference>
<evidence type="ECO:0000256" key="12">
    <source>
        <dbReference type="ARBA" id="ARBA00022723"/>
    </source>
</evidence>
<evidence type="ECO:0000256" key="15">
    <source>
        <dbReference type="ARBA" id="ARBA00022989"/>
    </source>
</evidence>
<dbReference type="SUPFAM" id="SSF52343">
    <property type="entry name" value="Ferredoxin reductase-like, C-terminal NADP-linked domain"/>
    <property type="match status" value="1"/>
</dbReference>
<keyword evidence="9" id="KW-0349">Heme</keyword>
<dbReference type="Pfam" id="PF00174">
    <property type="entry name" value="Oxidored_molyb"/>
    <property type="match status" value="1"/>
</dbReference>
<dbReference type="InterPro" id="IPR008333">
    <property type="entry name" value="Cbr1-like_FAD-bd_dom"/>
</dbReference>
<dbReference type="Proteomes" id="UP000626109">
    <property type="component" value="Unassembled WGS sequence"/>
</dbReference>
<dbReference type="InterPro" id="IPR017938">
    <property type="entry name" value="Riboflavin_synthase-like_b-brl"/>
</dbReference>
<evidence type="ECO:0000259" key="22">
    <source>
        <dbReference type="PROSITE" id="PS51384"/>
    </source>
</evidence>
<evidence type="ECO:0000313" key="23">
    <source>
        <dbReference type="EMBL" id="CAE8683933.1"/>
    </source>
</evidence>
<dbReference type="Gene3D" id="3.10.120.10">
    <property type="entry name" value="Cytochrome b5-like heme/steroid binding domain"/>
    <property type="match status" value="1"/>
</dbReference>
<dbReference type="GO" id="GO:0005741">
    <property type="term" value="C:mitochondrial outer membrane"/>
    <property type="evidence" value="ECO:0007669"/>
    <property type="project" value="UniProtKB-SubCell"/>
</dbReference>
<sequence length="974" mass="106913">MAPPVTAIDNSMEEESSKTDANLEPAAKRSKTSNDSACTLNTPTAPDTDDKMSSAAREPIRDGSIVGGKIQLSTPLCETSLEMPERQDALEVDRRDADTPDNWIKRHVACVRLTGRHPFNTEPPLKLLQEAGWVTPPSIHVVRNHGSVPKISWAEHRLKITGVPKPCELTMDQLASGDWGTVASIPVTFICAGNRRKEQNMTKKTVGFNWGCAAVGNSVWTGVRLSELLAQLGITKASTEHRFVHFEGPEGELPQGKTGSYGTSIDIGWALDRERDVLLAFKQNGELLTPDHGQPLRTLLPGCIGGRMVKWLCHMSVSDKPSENHYHYFDNRVLPPHVDAELASAEGWWYKPEYIINHMNINSAMFEPRHNSFLRLAGPSPKKTLKVCGYAYTGGGNKIIRGEISLDSGRSWEIANLTRPEDEIAAARGTDKHWCWSWWETEVDVAKLDGCHEICCRAWDSNQNSQPFQLTWNVMGMLSNTIFRIKIHRMKDAEGLDAIWFEHPTMPGAETGGWMTEEAGKFDASIASEAAAGSTGTPPSRTVAAVWKAEEAAAVIGSASASAAAVVPKQVEKAVGSNTAGKLVKSTPEWLSQGISMEEVEKHNDEKSVWFVVKGRVYDGTPFLEKHPGGASSMLIVGGQEASEDFEAVHSKAAWAQLEDHYIGRLRESDSATVSAVVALRPSLSKLVGGALRTLASPLSGAFWRPAAPMKVFLNPRITQQLPLVEKIIVSEDARIFRFALPSKTMRLGLPTGMHIFLKAKVDGEAVMRPYTPMTDDETLGHVDFLVKVYFAGVHPAFPKGGKMSQHLESMKIGDTIDVKGPLGEFIYKGKGDFLWHNKPRSCKRISMIAGGTGLTPCYQVLSAVLRDPNDTTEVALLYANRTPADILAREQLEKLAAEHPKRFRLSFTVDRLPEGEKWSHNVGFISKAMIEAALFAAGPDTISVLCGPPIMLEKACFPPLRELGYEDANVFSF</sequence>
<dbReference type="PANTHER" id="PTHR19372:SF7">
    <property type="entry name" value="SULFITE OXIDASE, MITOCHONDRIAL"/>
    <property type="match status" value="1"/>
</dbReference>
<feature type="domain" description="Cytochrome b5 heme-binding" evidence="21">
    <location>
        <begin position="592"/>
        <end position="667"/>
    </location>
</feature>
<evidence type="ECO:0000256" key="17">
    <source>
        <dbReference type="ARBA" id="ARBA00023004"/>
    </source>
</evidence>
<feature type="domain" description="FAD-binding FR-type" evidence="22">
    <location>
        <begin position="717"/>
        <end position="829"/>
    </location>
</feature>
<dbReference type="Gene3D" id="3.40.50.80">
    <property type="entry name" value="Nucleotide-binding domain of ferredoxin-NADP reductase (FNR) module"/>
    <property type="match status" value="1"/>
</dbReference>
<evidence type="ECO:0000256" key="2">
    <source>
        <dbReference type="ARBA" id="ARBA00001971"/>
    </source>
</evidence>
<evidence type="ECO:0000256" key="3">
    <source>
        <dbReference type="ARBA" id="ARBA00001974"/>
    </source>
</evidence>
<dbReference type="GO" id="GO:0020037">
    <property type="term" value="F:heme binding"/>
    <property type="evidence" value="ECO:0007669"/>
    <property type="project" value="InterPro"/>
</dbReference>
<keyword evidence="13" id="KW-1000">Mitochondrion outer membrane</keyword>
<evidence type="ECO:0000256" key="13">
    <source>
        <dbReference type="ARBA" id="ARBA00022787"/>
    </source>
</evidence>
<keyword evidence="16" id="KW-0560">Oxidoreductase</keyword>
<evidence type="ECO:0000256" key="6">
    <source>
        <dbReference type="ARBA" id="ARBA00006253"/>
    </source>
</evidence>
<evidence type="ECO:0000256" key="7">
    <source>
        <dbReference type="ARBA" id="ARBA00011738"/>
    </source>
</evidence>
<evidence type="ECO:0000256" key="14">
    <source>
        <dbReference type="ARBA" id="ARBA00022827"/>
    </source>
</evidence>
<dbReference type="GO" id="GO:0008482">
    <property type="term" value="F:sulfite oxidase activity"/>
    <property type="evidence" value="ECO:0007669"/>
    <property type="project" value="TreeGrafter"/>
</dbReference>
<dbReference type="PRINTS" id="PR00406">
    <property type="entry name" value="CYTB5RDTASE"/>
</dbReference>
<dbReference type="InterPro" id="IPR018506">
    <property type="entry name" value="Cyt_B5_heme-BS"/>
</dbReference>
<dbReference type="Gene3D" id="2.40.30.10">
    <property type="entry name" value="Translation factors"/>
    <property type="match status" value="1"/>
</dbReference>
<keyword evidence="12" id="KW-0479">Metal-binding</keyword>
<dbReference type="SUPFAM" id="SSF63380">
    <property type="entry name" value="Riboflavin synthase domain-like"/>
    <property type="match status" value="1"/>
</dbReference>
<name>A0A813JMI9_POLGL</name>
<dbReference type="InterPro" id="IPR008335">
    <property type="entry name" value="Mopterin_OxRdtase_euk"/>
</dbReference>
<dbReference type="GO" id="GO:0042128">
    <property type="term" value="P:nitrate assimilation"/>
    <property type="evidence" value="ECO:0007669"/>
    <property type="project" value="UniProtKB-KW"/>
</dbReference>
<evidence type="ECO:0000256" key="9">
    <source>
        <dbReference type="ARBA" id="ARBA00022617"/>
    </source>
</evidence>
<comment type="cofactor">
    <cofactor evidence="2">
        <name>heme</name>
        <dbReference type="ChEBI" id="CHEBI:30413"/>
    </cofactor>
</comment>
<dbReference type="InterPro" id="IPR000572">
    <property type="entry name" value="OxRdtase_Mopterin-bd_dom"/>
</dbReference>
<evidence type="ECO:0000256" key="10">
    <source>
        <dbReference type="ARBA" id="ARBA00022630"/>
    </source>
</evidence>
<dbReference type="PROSITE" id="PS51384">
    <property type="entry name" value="FAD_FR"/>
    <property type="match status" value="1"/>
</dbReference>
<evidence type="ECO:0000256" key="20">
    <source>
        <dbReference type="SAM" id="MobiDB-lite"/>
    </source>
</evidence>
<keyword evidence="11" id="KW-0812">Transmembrane</keyword>
<dbReference type="FunFam" id="2.40.30.10:FF:000021">
    <property type="entry name" value="NADH-cytochrome b5 reductase"/>
    <property type="match status" value="1"/>
</dbReference>
<dbReference type="PROSITE" id="PS00191">
    <property type="entry name" value="CYTOCHROME_B5_1"/>
    <property type="match status" value="1"/>
</dbReference>
<evidence type="ECO:0000256" key="8">
    <source>
        <dbReference type="ARBA" id="ARBA00022505"/>
    </source>
</evidence>
<feature type="region of interest" description="Disordered" evidence="20">
    <location>
        <begin position="1"/>
        <end position="62"/>
    </location>
</feature>
<proteinExistence type="inferred from homology"/>
<dbReference type="InterPro" id="IPR036374">
    <property type="entry name" value="OxRdtase_Mopterin-bd_sf"/>
</dbReference>
<keyword evidence="14" id="KW-0274">FAD</keyword>
<dbReference type="PANTHER" id="PTHR19372">
    <property type="entry name" value="SULFITE REDUCTASE"/>
    <property type="match status" value="1"/>
</dbReference>
<gene>
    <name evidence="23" type="ORF">PGLA2088_LOCUS23710</name>
</gene>
<protein>
    <recommendedName>
        <fullName evidence="25">Nitrate reductase</fullName>
    </recommendedName>
</protein>
<dbReference type="Pfam" id="PF00970">
    <property type="entry name" value="FAD_binding_6"/>
    <property type="match status" value="1"/>
</dbReference>
<accession>A0A813JMI9</accession>
<dbReference type="InterPro" id="IPR039261">
    <property type="entry name" value="FNR_nucleotide-bd"/>
</dbReference>
<dbReference type="InterPro" id="IPR001433">
    <property type="entry name" value="OxRdtase_FAD/NAD-bd"/>
</dbReference>
<comment type="cofactor">
    <cofactor evidence="3">
        <name>FAD</name>
        <dbReference type="ChEBI" id="CHEBI:57692"/>
    </cofactor>
</comment>
<dbReference type="InterPro" id="IPR001199">
    <property type="entry name" value="Cyt_B5-like_heme/steroid-bd"/>
</dbReference>
<dbReference type="InterPro" id="IPR005066">
    <property type="entry name" value="MoCF_OxRdtse_dimer"/>
</dbReference>
<evidence type="ECO:0000256" key="1">
    <source>
        <dbReference type="ARBA" id="ARBA00001924"/>
    </source>
</evidence>
<dbReference type="InterPro" id="IPR017927">
    <property type="entry name" value="FAD-bd_FR_type"/>
</dbReference>
<evidence type="ECO:0008006" key="25">
    <source>
        <dbReference type="Google" id="ProtNLM"/>
    </source>
</evidence>
<dbReference type="CDD" id="cd06183">
    <property type="entry name" value="cyt_b5_reduct_like"/>
    <property type="match status" value="1"/>
</dbReference>
<feature type="compositionally biased region" description="Polar residues" evidence="20">
    <location>
        <begin position="33"/>
        <end position="45"/>
    </location>
</feature>
<dbReference type="Gene3D" id="2.60.40.650">
    <property type="match status" value="1"/>
</dbReference>
<evidence type="ECO:0000256" key="4">
    <source>
        <dbReference type="ARBA" id="ARBA00003838"/>
    </source>
</evidence>
<dbReference type="FunFam" id="3.90.420.10:FF:000003">
    <property type="entry name" value="Nitrate reductase"/>
    <property type="match status" value="1"/>
</dbReference>
<dbReference type="PROSITE" id="PS50255">
    <property type="entry name" value="CYTOCHROME_B5_2"/>
    <property type="match status" value="1"/>
</dbReference>
<evidence type="ECO:0000256" key="5">
    <source>
        <dbReference type="ARBA" id="ARBA00004294"/>
    </source>
</evidence>
<evidence type="ECO:0000256" key="18">
    <source>
        <dbReference type="ARBA" id="ARBA00023063"/>
    </source>
</evidence>
<dbReference type="Gene3D" id="3.90.420.10">
    <property type="entry name" value="Oxidoreductase, molybdopterin-binding domain"/>
    <property type="match status" value="1"/>
</dbReference>
<dbReference type="GO" id="GO:0030151">
    <property type="term" value="F:molybdenum ion binding"/>
    <property type="evidence" value="ECO:0007669"/>
    <property type="project" value="InterPro"/>
</dbReference>
<dbReference type="AlphaFoldDB" id="A0A813JMI9"/>
<comment type="caution">
    <text evidence="23">The sequence shown here is derived from an EMBL/GenBank/DDBJ whole genome shotgun (WGS) entry which is preliminary data.</text>
</comment>
<dbReference type="Pfam" id="PF00175">
    <property type="entry name" value="NAD_binding_1"/>
    <property type="match status" value="1"/>
</dbReference>
<keyword evidence="18" id="KW-0534">Nitrate assimilation</keyword>
<dbReference type="PRINTS" id="PR00407">
    <property type="entry name" value="EUMOPTERIN"/>
</dbReference>
<keyword evidence="17" id="KW-0408">Iron</keyword>
<dbReference type="InterPro" id="IPR014756">
    <property type="entry name" value="Ig_E-set"/>
</dbReference>
<dbReference type="FunFam" id="3.40.50.80:FF:000019">
    <property type="entry name" value="NADH-cytochrome b5 reductase"/>
    <property type="match status" value="1"/>
</dbReference>
<dbReference type="PRINTS" id="PR00363">
    <property type="entry name" value="CYTOCHROMEB5"/>
</dbReference>
<keyword evidence="13" id="KW-0496">Mitochondrion</keyword>
<dbReference type="SMART" id="SM01117">
    <property type="entry name" value="Cyt-b5"/>
    <property type="match status" value="1"/>
</dbReference>
<keyword evidence="15" id="KW-1133">Transmembrane helix</keyword>
<dbReference type="InterPro" id="IPR036400">
    <property type="entry name" value="Cyt_B5-like_heme/steroid_sf"/>
</dbReference>
<dbReference type="GO" id="GO:0043546">
    <property type="term" value="F:molybdopterin cofactor binding"/>
    <property type="evidence" value="ECO:0007669"/>
    <property type="project" value="TreeGrafter"/>
</dbReference>
<comment type="subunit">
    <text evidence="7">Homodimer.</text>
</comment>
<dbReference type="EMBL" id="CAJNNW010026246">
    <property type="protein sequence ID" value="CAE8683933.1"/>
    <property type="molecule type" value="Genomic_DNA"/>
</dbReference>
<comment type="function">
    <text evidence="4">Nitrate reductase is a key enzyme involved in the first step of nitrate assimilation in plants, fungi and bacteria.</text>
</comment>
<evidence type="ECO:0000256" key="19">
    <source>
        <dbReference type="ARBA" id="ARBA00023136"/>
    </source>
</evidence>
<evidence type="ECO:0000256" key="16">
    <source>
        <dbReference type="ARBA" id="ARBA00023002"/>
    </source>
</evidence>
<comment type="cofactor">
    <cofactor evidence="1">
        <name>Mo-molybdopterin</name>
        <dbReference type="ChEBI" id="CHEBI:71302"/>
    </cofactor>
</comment>
<organism evidence="23 24">
    <name type="scientific">Polarella glacialis</name>
    <name type="common">Dinoflagellate</name>
    <dbReference type="NCBI Taxonomy" id="89957"/>
    <lineage>
        <taxon>Eukaryota</taxon>
        <taxon>Sar</taxon>
        <taxon>Alveolata</taxon>
        <taxon>Dinophyceae</taxon>
        <taxon>Suessiales</taxon>
        <taxon>Suessiaceae</taxon>
        <taxon>Polarella</taxon>
    </lineage>
</organism>